<evidence type="ECO:0000313" key="2">
    <source>
        <dbReference type="EMBL" id="KAF9786784.1"/>
    </source>
</evidence>
<dbReference type="Proteomes" id="UP000736335">
    <property type="component" value="Unassembled WGS sequence"/>
</dbReference>
<comment type="caution">
    <text evidence="2">The sequence shown here is derived from an EMBL/GenBank/DDBJ whole genome shotgun (WGS) entry which is preliminary data.</text>
</comment>
<gene>
    <name evidence="2" type="ORF">BJ322DRAFT_673355</name>
</gene>
<dbReference type="AlphaFoldDB" id="A0A9P6HH17"/>
<evidence type="ECO:0008006" key="4">
    <source>
        <dbReference type="Google" id="ProtNLM"/>
    </source>
</evidence>
<organism evidence="2 3">
    <name type="scientific">Thelephora terrestris</name>
    <dbReference type="NCBI Taxonomy" id="56493"/>
    <lineage>
        <taxon>Eukaryota</taxon>
        <taxon>Fungi</taxon>
        <taxon>Dikarya</taxon>
        <taxon>Basidiomycota</taxon>
        <taxon>Agaricomycotina</taxon>
        <taxon>Agaricomycetes</taxon>
        <taxon>Thelephorales</taxon>
        <taxon>Thelephoraceae</taxon>
        <taxon>Thelephora</taxon>
    </lineage>
</organism>
<dbReference type="SUPFAM" id="SSF52540">
    <property type="entry name" value="P-loop containing nucleoside triphosphate hydrolases"/>
    <property type="match status" value="1"/>
</dbReference>
<keyword evidence="3" id="KW-1185">Reference proteome</keyword>
<protein>
    <recommendedName>
        <fullName evidence="4">ATP-dependent DNA helicase</fullName>
    </recommendedName>
</protein>
<dbReference type="InterPro" id="IPR027417">
    <property type="entry name" value="P-loop_NTPase"/>
</dbReference>
<dbReference type="InterPro" id="IPR051055">
    <property type="entry name" value="PIF1_helicase"/>
</dbReference>
<proteinExistence type="predicted"/>
<dbReference type="EMBL" id="WIUZ02000005">
    <property type="protein sequence ID" value="KAF9786784.1"/>
    <property type="molecule type" value="Genomic_DNA"/>
</dbReference>
<dbReference type="CDD" id="cd18809">
    <property type="entry name" value="SF1_C_RecD"/>
    <property type="match status" value="1"/>
</dbReference>
<name>A0A9P6HH17_9AGAM</name>
<reference evidence="2" key="2">
    <citation type="submission" date="2020-11" db="EMBL/GenBank/DDBJ databases">
        <authorList>
            <consortium name="DOE Joint Genome Institute"/>
            <person name="Kuo A."/>
            <person name="Miyauchi S."/>
            <person name="Kiss E."/>
            <person name="Drula E."/>
            <person name="Kohler A."/>
            <person name="Sanchez-Garcia M."/>
            <person name="Andreopoulos B."/>
            <person name="Barry K.W."/>
            <person name="Bonito G."/>
            <person name="Buee M."/>
            <person name="Carver A."/>
            <person name="Chen C."/>
            <person name="Cichocki N."/>
            <person name="Clum A."/>
            <person name="Culley D."/>
            <person name="Crous P.W."/>
            <person name="Fauchery L."/>
            <person name="Girlanda M."/>
            <person name="Hayes R."/>
            <person name="Keri Z."/>
            <person name="Labutti K."/>
            <person name="Lipzen A."/>
            <person name="Lombard V."/>
            <person name="Magnuson J."/>
            <person name="Maillard F."/>
            <person name="Morin E."/>
            <person name="Murat C."/>
            <person name="Nolan M."/>
            <person name="Ohm R."/>
            <person name="Pangilinan J."/>
            <person name="Pereira M."/>
            <person name="Perotto S."/>
            <person name="Peter M."/>
            <person name="Riley R."/>
            <person name="Sitrit Y."/>
            <person name="Stielow B."/>
            <person name="Szollosi G."/>
            <person name="Zifcakova L."/>
            <person name="Stursova M."/>
            <person name="Spatafora J.W."/>
            <person name="Tedersoo L."/>
            <person name="Vaario L.-M."/>
            <person name="Yamada A."/>
            <person name="Yan M."/>
            <person name="Wang P."/>
            <person name="Xu J."/>
            <person name="Bruns T."/>
            <person name="Baldrian P."/>
            <person name="Vilgalys R."/>
            <person name="Henrissat B."/>
            <person name="Grigoriev I.V."/>
            <person name="Hibbett D."/>
            <person name="Nagy L.G."/>
            <person name="Martin F.M."/>
        </authorList>
    </citation>
    <scope>NUCLEOTIDE SEQUENCE</scope>
    <source>
        <strain evidence="2">UH-Tt-Lm1</strain>
    </source>
</reference>
<dbReference type="PANTHER" id="PTHR47642">
    <property type="entry name" value="ATP-DEPENDENT DNA HELICASE"/>
    <property type="match status" value="1"/>
</dbReference>
<reference evidence="2" key="1">
    <citation type="journal article" date="2020" name="Nat. Commun.">
        <title>Large-scale genome sequencing of mycorrhizal fungi provides insights into the early evolution of symbiotic traits.</title>
        <authorList>
            <person name="Miyauchi S."/>
            <person name="Kiss E."/>
            <person name="Kuo A."/>
            <person name="Drula E."/>
            <person name="Kohler A."/>
            <person name="Sanchez-Garcia M."/>
            <person name="Morin E."/>
            <person name="Andreopoulos B."/>
            <person name="Barry K.W."/>
            <person name="Bonito G."/>
            <person name="Buee M."/>
            <person name="Carver A."/>
            <person name="Chen C."/>
            <person name="Cichocki N."/>
            <person name="Clum A."/>
            <person name="Culley D."/>
            <person name="Crous P.W."/>
            <person name="Fauchery L."/>
            <person name="Girlanda M."/>
            <person name="Hayes R.D."/>
            <person name="Keri Z."/>
            <person name="LaButti K."/>
            <person name="Lipzen A."/>
            <person name="Lombard V."/>
            <person name="Magnuson J."/>
            <person name="Maillard F."/>
            <person name="Murat C."/>
            <person name="Nolan M."/>
            <person name="Ohm R.A."/>
            <person name="Pangilinan J."/>
            <person name="Pereira M.F."/>
            <person name="Perotto S."/>
            <person name="Peter M."/>
            <person name="Pfister S."/>
            <person name="Riley R."/>
            <person name="Sitrit Y."/>
            <person name="Stielow J.B."/>
            <person name="Szollosi G."/>
            <person name="Zifcakova L."/>
            <person name="Stursova M."/>
            <person name="Spatafora J.W."/>
            <person name="Tedersoo L."/>
            <person name="Vaario L.M."/>
            <person name="Yamada A."/>
            <person name="Yan M."/>
            <person name="Wang P."/>
            <person name="Xu J."/>
            <person name="Bruns T."/>
            <person name="Baldrian P."/>
            <person name="Vilgalys R."/>
            <person name="Dunand C."/>
            <person name="Henrissat B."/>
            <person name="Grigoriev I.V."/>
            <person name="Hibbett D."/>
            <person name="Nagy L.G."/>
            <person name="Martin F.M."/>
        </authorList>
    </citation>
    <scope>NUCLEOTIDE SEQUENCE</scope>
    <source>
        <strain evidence="2">UH-Tt-Lm1</strain>
    </source>
</reference>
<accession>A0A9P6HH17</accession>
<evidence type="ECO:0000313" key="3">
    <source>
        <dbReference type="Proteomes" id="UP000736335"/>
    </source>
</evidence>
<dbReference type="OrthoDB" id="432234at2759"/>
<sequence length="179" mass="20150">MRSIVHPVSGRSCVMKRFQVPLTPGFAMTAHKAQGLTLPRVIVDLASCRGTEPPYVMVSRCQSLDGLLVMRPFPISKITCRRSQDARNESTRLDLSRWQSIAVHGSAQEQEAAKTHLVSTNNEHSTLIEQLFLEGNSENPGHVGELVQQLQDEDRAQTSKRRHESDDTPHVTKRTRMLR</sequence>
<feature type="compositionally biased region" description="Basic and acidic residues" evidence="1">
    <location>
        <begin position="152"/>
        <end position="170"/>
    </location>
</feature>
<feature type="region of interest" description="Disordered" evidence="1">
    <location>
        <begin position="150"/>
        <end position="179"/>
    </location>
</feature>
<evidence type="ECO:0000256" key="1">
    <source>
        <dbReference type="SAM" id="MobiDB-lite"/>
    </source>
</evidence>